<feature type="transmembrane region" description="Helical" evidence="5">
    <location>
        <begin position="142"/>
        <end position="160"/>
    </location>
</feature>
<dbReference type="SUPFAM" id="SSF103473">
    <property type="entry name" value="MFS general substrate transporter"/>
    <property type="match status" value="1"/>
</dbReference>
<evidence type="ECO:0000256" key="1">
    <source>
        <dbReference type="ARBA" id="ARBA00004141"/>
    </source>
</evidence>
<proteinExistence type="predicted"/>
<feature type="transmembrane region" description="Helical" evidence="5">
    <location>
        <begin position="230"/>
        <end position="251"/>
    </location>
</feature>
<gene>
    <name evidence="7" type="primary">CHR1</name>
    <name evidence="7" type="ORF">BN7_217</name>
</gene>
<feature type="transmembrane region" description="Helical" evidence="5">
    <location>
        <begin position="167"/>
        <end position="188"/>
    </location>
</feature>
<keyword evidence="8" id="KW-1185">Reference proteome</keyword>
<feature type="transmembrane region" description="Helical" evidence="5">
    <location>
        <begin position="308"/>
        <end position="327"/>
    </location>
</feature>
<dbReference type="CDD" id="cd17323">
    <property type="entry name" value="MFS_Tpo1_MDR_like"/>
    <property type="match status" value="1"/>
</dbReference>
<dbReference type="Proteomes" id="UP000009328">
    <property type="component" value="Unassembled WGS sequence"/>
</dbReference>
<dbReference type="InterPro" id="IPR011701">
    <property type="entry name" value="MFS"/>
</dbReference>
<feature type="transmembrane region" description="Helical" evidence="5">
    <location>
        <begin position="339"/>
        <end position="364"/>
    </location>
</feature>
<evidence type="ECO:0000313" key="8">
    <source>
        <dbReference type="Proteomes" id="UP000009328"/>
    </source>
</evidence>
<evidence type="ECO:0000313" key="7">
    <source>
        <dbReference type="EMBL" id="CCH40683.1"/>
    </source>
</evidence>
<dbReference type="PANTHER" id="PTHR23502:SF23">
    <property type="entry name" value="FLUCONAZOLE RESISTANCE PROTEIN 1"/>
    <property type="match status" value="1"/>
</dbReference>
<dbReference type="Pfam" id="PF07690">
    <property type="entry name" value="MFS_1"/>
    <property type="match status" value="1"/>
</dbReference>
<feature type="transmembrane region" description="Helical" evidence="5">
    <location>
        <begin position="455"/>
        <end position="473"/>
    </location>
</feature>
<feature type="transmembrane region" description="Helical" evidence="5">
    <location>
        <begin position="485"/>
        <end position="506"/>
    </location>
</feature>
<evidence type="ECO:0000259" key="6">
    <source>
        <dbReference type="PROSITE" id="PS50850"/>
    </source>
</evidence>
<dbReference type="PROSITE" id="PS50850">
    <property type="entry name" value="MFS"/>
    <property type="match status" value="1"/>
</dbReference>
<name>K0KHP5_WICCF</name>
<feature type="transmembrane region" description="Helical" evidence="5">
    <location>
        <begin position="385"/>
        <end position="406"/>
    </location>
</feature>
<dbReference type="InterPro" id="IPR020846">
    <property type="entry name" value="MFS_dom"/>
</dbReference>
<dbReference type="eggNOG" id="KOG0255">
    <property type="taxonomic scope" value="Eukaryota"/>
</dbReference>
<keyword evidence="2 5" id="KW-0812">Transmembrane</keyword>
<dbReference type="Gene3D" id="1.20.1250.20">
    <property type="entry name" value="MFS general substrate transporter like domains"/>
    <property type="match status" value="1"/>
</dbReference>
<comment type="caution">
    <text evidence="7">The sequence shown here is derived from an EMBL/GenBank/DDBJ whole genome shotgun (WGS) entry which is preliminary data.</text>
</comment>
<dbReference type="PANTHER" id="PTHR23502">
    <property type="entry name" value="MAJOR FACILITATOR SUPERFAMILY"/>
    <property type="match status" value="1"/>
</dbReference>
<sequence length="546" mass="61700">MSYNKFEVFLRNTVFGKLVHYTSRGKFFKTNEEYEDYEIPSKYLNAQEPVLVDWDGEDDLQNPRNWPLPLKLFFAFLASFICFSVYIASAIYTPGIEMVKKDLNVNTTVATLPLALFVVGYGTGPLLFGPLTENPKIGRMPVYFGTTFIFMILQIPTALVKNITGFCILRFLAGFFAAAPIGIGPAAICDVLTIPYGPIGIGFWSISAVGGPAFGPIIGSVLTVKESWRWGFWFLLILNGFTLLCMTFFFPESYEKALFYKKAMILKTKTGNENITSRGEIELSEMNRIEVIKDTLWRPIEMTMKEPVVLLIHMYISLMYAIMYLWFEAFPIVFQQTKHFTLVTMGLAYLSSFIGNMIGAMIYLPWTYKIHTRKAIVNQEVQPEIFLPMTIVGSIFMPVGIFIFAWTSSPDINWFPPMIGVAIFNIGGFMVFQCLFNYLGLSFPRYMASAFSGNACMRSIISGVLALFGHFMFNNLGSKRFPVGWGSTILGFCTAGMIAIPVLFYLNGPKLRARSKYAGFDMDDKVEEVHEPFDEESKKVDDLESV</sequence>
<accession>K0KHP5</accession>
<dbReference type="HOGENOM" id="CLU_008455_11_1_1"/>
<feature type="transmembrane region" description="Helical" evidence="5">
    <location>
        <begin position="103"/>
        <end position="122"/>
    </location>
</feature>
<dbReference type="InterPro" id="IPR036259">
    <property type="entry name" value="MFS_trans_sf"/>
</dbReference>
<dbReference type="FunFam" id="1.20.1250.20:FF:000011">
    <property type="entry name" value="MFS multidrug transporter, putative"/>
    <property type="match status" value="1"/>
</dbReference>
<organism evidence="7 8">
    <name type="scientific">Wickerhamomyces ciferrii (strain ATCC 14091 / BCRC 22168 / CBS 111 / JCM 3599 / NBRC 0793 / NRRL Y-1031 F-60-10)</name>
    <name type="common">Yeast</name>
    <name type="synonym">Pichia ciferrii</name>
    <dbReference type="NCBI Taxonomy" id="1206466"/>
    <lineage>
        <taxon>Eukaryota</taxon>
        <taxon>Fungi</taxon>
        <taxon>Dikarya</taxon>
        <taxon>Ascomycota</taxon>
        <taxon>Saccharomycotina</taxon>
        <taxon>Saccharomycetes</taxon>
        <taxon>Phaffomycetales</taxon>
        <taxon>Wickerhamomycetaceae</taxon>
        <taxon>Wickerhamomyces</taxon>
    </lineage>
</organism>
<dbReference type="GO" id="GO:0005886">
    <property type="term" value="C:plasma membrane"/>
    <property type="evidence" value="ECO:0007669"/>
    <property type="project" value="TreeGrafter"/>
</dbReference>
<evidence type="ECO:0000256" key="5">
    <source>
        <dbReference type="SAM" id="Phobius"/>
    </source>
</evidence>
<dbReference type="FunCoup" id="K0KHP5">
    <property type="interactions" value="17"/>
</dbReference>
<feature type="transmembrane region" description="Helical" evidence="5">
    <location>
        <begin position="72"/>
        <end position="91"/>
    </location>
</feature>
<dbReference type="AlphaFoldDB" id="K0KHP5"/>
<evidence type="ECO:0000256" key="2">
    <source>
        <dbReference type="ARBA" id="ARBA00022692"/>
    </source>
</evidence>
<comment type="subcellular location">
    <subcellularLocation>
        <location evidence="1">Membrane</location>
        <topology evidence="1">Multi-pass membrane protein</topology>
    </subcellularLocation>
</comment>
<protein>
    <submittedName>
        <fullName evidence="7">Cycloheximide resistance protein</fullName>
    </submittedName>
</protein>
<evidence type="ECO:0000256" key="3">
    <source>
        <dbReference type="ARBA" id="ARBA00022989"/>
    </source>
</evidence>
<dbReference type="GO" id="GO:0015244">
    <property type="term" value="F:fluconazole transmembrane transporter activity"/>
    <property type="evidence" value="ECO:0007669"/>
    <property type="project" value="TreeGrafter"/>
</dbReference>
<dbReference type="InParanoid" id="K0KHP5"/>
<dbReference type="GO" id="GO:1990961">
    <property type="term" value="P:xenobiotic detoxification by transmembrane export across the plasma membrane"/>
    <property type="evidence" value="ECO:0007669"/>
    <property type="project" value="TreeGrafter"/>
</dbReference>
<feature type="transmembrane region" description="Helical" evidence="5">
    <location>
        <begin position="418"/>
        <end position="443"/>
    </location>
</feature>
<evidence type="ECO:0000256" key="4">
    <source>
        <dbReference type="ARBA" id="ARBA00023136"/>
    </source>
</evidence>
<dbReference type="EMBL" id="CAIF01000003">
    <property type="protein sequence ID" value="CCH40683.1"/>
    <property type="molecule type" value="Genomic_DNA"/>
</dbReference>
<feature type="domain" description="Major facilitator superfamily (MFS) profile" evidence="6">
    <location>
        <begin position="74"/>
        <end position="512"/>
    </location>
</feature>
<keyword evidence="4 5" id="KW-0472">Membrane</keyword>
<keyword evidence="3 5" id="KW-1133">Transmembrane helix</keyword>
<reference evidence="7 8" key="1">
    <citation type="journal article" date="2012" name="Eukaryot. Cell">
        <title>Draft genome sequence of Wickerhamomyces ciferrii NRRL Y-1031 F-60-10.</title>
        <authorList>
            <person name="Schneider J."/>
            <person name="Andrea H."/>
            <person name="Blom J."/>
            <person name="Jaenicke S."/>
            <person name="Ruckert C."/>
            <person name="Schorsch C."/>
            <person name="Szczepanowski R."/>
            <person name="Farwick M."/>
            <person name="Goesmann A."/>
            <person name="Puhler A."/>
            <person name="Schaffer S."/>
            <person name="Tauch A."/>
            <person name="Kohler T."/>
            <person name="Brinkrolf K."/>
        </authorList>
    </citation>
    <scope>NUCLEOTIDE SEQUENCE [LARGE SCALE GENOMIC DNA]</scope>
    <source>
        <strain evidence="8">ATCC 14091 / BCRC 22168 / CBS 111 / JCM 3599 / NBRC 0793 / NRRL Y-1031 F-60-10</strain>
    </source>
</reference>
<dbReference type="STRING" id="1206466.K0KHP5"/>